<evidence type="ECO:0000256" key="2">
    <source>
        <dbReference type="ARBA" id="ARBA00007511"/>
    </source>
</evidence>
<dbReference type="EMBL" id="WUUL01000004">
    <property type="protein sequence ID" value="MXQ53658.1"/>
    <property type="molecule type" value="Genomic_DNA"/>
</dbReference>
<keyword evidence="8" id="KW-1185">Reference proteome</keyword>
<keyword evidence="3 6" id="KW-0812">Transmembrane</keyword>
<dbReference type="PANTHER" id="PTHR30238">
    <property type="entry name" value="MEMBRANE BOUND PREDICTED REDOX MODULATOR"/>
    <property type="match status" value="1"/>
</dbReference>
<comment type="caution">
    <text evidence="7">The sequence shown here is derived from an EMBL/GenBank/DDBJ whole genome shotgun (WGS) entry which is preliminary data.</text>
</comment>
<feature type="transmembrane region" description="Helical" evidence="6">
    <location>
        <begin position="162"/>
        <end position="185"/>
    </location>
</feature>
<feature type="transmembrane region" description="Helical" evidence="6">
    <location>
        <begin position="108"/>
        <end position="126"/>
    </location>
</feature>
<evidence type="ECO:0000256" key="6">
    <source>
        <dbReference type="SAM" id="Phobius"/>
    </source>
</evidence>
<dbReference type="InterPro" id="IPR005496">
    <property type="entry name" value="Integral_membrane_TerC"/>
</dbReference>
<keyword evidence="5 6" id="KW-0472">Membrane</keyword>
<evidence type="ECO:0000256" key="5">
    <source>
        <dbReference type="ARBA" id="ARBA00023136"/>
    </source>
</evidence>
<dbReference type="InterPro" id="IPR022301">
    <property type="entry name" value="Integral_membrane_YjbE"/>
</dbReference>
<feature type="transmembrane region" description="Helical" evidence="6">
    <location>
        <begin position="132"/>
        <end position="150"/>
    </location>
</feature>
<accession>A0A6I4VT55</accession>
<dbReference type="Pfam" id="PF03741">
    <property type="entry name" value="TerC"/>
    <property type="match status" value="1"/>
</dbReference>
<protein>
    <submittedName>
        <fullName evidence="7">YjbE family putative metal transport protein</fullName>
    </submittedName>
</protein>
<feature type="transmembrane region" description="Helical" evidence="6">
    <location>
        <begin position="197"/>
        <end position="215"/>
    </location>
</feature>
<reference evidence="7 8" key="1">
    <citation type="submission" date="2019-12" db="EMBL/GenBank/DDBJ databases">
        <title>Whole-genome analyses of novel actinobacteria.</title>
        <authorList>
            <person name="Sahin N."/>
            <person name="Saygin H."/>
        </authorList>
    </citation>
    <scope>NUCLEOTIDE SEQUENCE [LARGE SCALE GENOMIC DNA]</scope>
    <source>
        <strain evidence="7 8">KC615</strain>
    </source>
</reference>
<evidence type="ECO:0000313" key="8">
    <source>
        <dbReference type="Proteomes" id="UP000430692"/>
    </source>
</evidence>
<dbReference type="Proteomes" id="UP000430692">
    <property type="component" value="Unassembled WGS sequence"/>
</dbReference>
<evidence type="ECO:0000256" key="3">
    <source>
        <dbReference type="ARBA" id="ARBA00022692"/>
    </source>
</evidence>
<evidence type="ECO:0000313" key="7">
    <source>
        <dbReference type="EMBL" id="MXQ53658.1"/>
    </source>
</evidence>
<feature type="transmembrane region" description="Helical" evidence="6">
    <location>
        <begin position="67"/>
        <end position="87"/>
    </location>
</feature>
<keyword evidence="4 6" id="KW-1133">Transmembrane helix</keyword>
<dbReference type="PANTHER" id="PTHR30238:SF4">
    <property type="entry name" value="SLL1022 PROTEIN"/>
    <property type="match status" value="1"/>
</dbReference>
<dbReference type="NCBIfam" id="TIGR03717">
    <property type="entry name" value="R_switched_YjbE"/>
    <property type="match status" value="1"/>
</dbReference>
<dbReference type="AlphaFoldDB" id="A0A6I4VT55"/>
<comment type="similarity">
    <text evidence="2">Belongs to the TerC family.</text>
</comment>
<evidence type="ECO:0000256" key="1">
    <source>
        <dbReference type="ARBA" id="ARBA00004141"/>
    </source>
</evidence>
<evidence type="ECO:0000256" key="4">
    <source>
        <dbReference type="ARBA" id="ARBA00022989"/>
    </source>
</evidence>
<feature type="transmembrane region" description="Helical" evidence="6">
    <location>
        <begin position="6"/>
        <end position="30"/>
    </location>
</feature>
<dbReference type="GO" id="GO:0016020">
    <property type="term" value="C:membrane"/>
    <property type="evidence" value="ECO:0007669"/>
    <property type="project" value="UniProtKB-SubCell"/>
</dbReference>
<sequence length="220" mass="23930">METTFWISMFTIVLSDLLLSGDNAVVIGMAARRLPNELRRRAILIGSGIAVVLRASLTTVATYLLHIPFLMTAGGLLLFFIAGKLVIGDANEKTHVEAGGTFRSAIKTIIIADVVMSLDNVMAVAGAAHGNVWLVLFGLALSIPLLMWGSGFVARFIAKFPFILYLGGAVLGYIAGDLIIHDPWVFQYVMDVEFLEVLPYATAILILLFCVPKLVPHEKR</sequence>
<proteinExistence type="inferred from homology"/>
<dbReference type="RefSeq" id="WP_160801013.1">
    <property type="nucleotide sequence ID" value="NZ_WUUL01000004.1"/>
</dbReference>
<name>A0A6I4VT55_9BACL</name>
<organism evidence="7 8">
    <name type="scientific">Shimazuella alba</name>
    <dbReference type="NCBI Taxonomy" id="2690964"/>
    <lineage>
        <taxon>Bacteria</taxon>
        <taxon>Bacillati</taxon>
        <taxon>Bacillota</taxon>
        <taxon>Bacilli</taxon>
        <taxon>Bacillales</taxon>
        <taxon>Thermoactinomycetaceae</taxon>
        <taxon>Shimazuella</taxon>
    </lineage>
</organism>
<comment type="subcellular location">
    <subcellularLocation>
        <location evidence="1">Membrane</location>
        <topology evidence="1">Multi-pass membrane protein</topology>
    </subcellularLocation>
</comment>
<feature type="transmembrane region" description="Helical" evidence="6">
    <location>
        <begin position="42"/>
        <end position="61"/>
    </location>
</feature>
<gene>
    <name evidence="7" type="ORF">GSM42_07925</name>
</gene>